<comment type="caution">
    <text evidence="6">The sequence shown here is derived from an EMBL/GenBank/DDBJ whole genome shotgun (WGS) entry which is preliminary data.</text>
</comment>
<evidence type="ECO:0000256" key="3">
    <source>
        <dbReference type="ARBA" id="ARBA00022777"/>
    </source>
</evidence>
<evidence type="ECO:0000256" key="4">
    <source>
        <dbReference type="ARBA" id="ARBA00022840"/>
    </source>
</evidence>
<organism evidence="6 7">
    <name type="scientific">Funneliformis caledonium</name>
    <dbReference type="NCBI Taxonomy" id="1117310"/>
    <lineage>
        <taxon>Eukaryota</taxon>
        <taxon>Fungi</taxon>
        <taxon>Fungi incertae sedis</taxon>
        <taxon>Mucoromycota</taxon>
        <taxon>Glomeromycotina</taxon>
        <taxon>Glomeromycetes</taxon>
        <taxon>Glomerales</taxon>
        <taxon>Glomeraceae</taxon>
        <taxon>Funneliformis</taxon>
    </lineage>
</organism>
<dbReference type="EMBL" id="CAJVPQ010004086">
    <property type="protein sequence ID" value="CAG8644188.1"/>
    <property type="molecule type" value="Genomic_DNA"/>
</dbReference>
<dbReference type="SUPFAM" id="SSF56112">
    <property type="entry name" value="Protein kinase-like (PK-like)"/>
    <property type="match status" value="1"/>
</dbReference>
<accession>A0A9N9GYJ2</accession>
<protein>
    <submittedName>
        <fullName evidence="6">3756_t:CDS:1</fullName>
    </submittedName>
</protein>
<feature type="domain" description="Serine-threonine/tyrosine-protein kinase catalytic" evidence="5">
    <location>
        <begin position="139"/>
        <end position="211"/>
    </location>
</feature>
<dbReference type="InterPro" id="IPR011009">
    <property type="entry name" value="Kinase-like_dom_sf"/>
</dbReference>
<keyword evidence="4" id="KW-0067">ATP-binding</keyword>
<dbReference type="GO" id="GO:0004674">
    <property type="term" value="F:protein serine/threonine kinase activity"/>
    <property type="evidence" value="ECO:0007669"/>
    <property type="project" value="TreeGrafter"/>
</dbReference>
<name>A0A9N9GYJ2_9GLOM</name>
<evidence type="ECO:0000313" key="6">
    <source>
        <dbReference type="EMBL" id="CAG8644188.1"/>
    </source>
</evidence>
<dbReference type="OrthoDB" id="2314769at2759"/>
<gene>
    <name evidence="6" type="ORF">FCALED_LOCUS10724</name>
</gene>
<dbReference type="AlphaFoldDB" id="A0A9N9GYJ2"/>
<dbReference type="InterPro" id="IPR051681">
    <property type="entry name" value="Ser/Thr_Kinases-Pseudokinases"/>
</dbReference>
<dbReference type="InterPro" id="IPR001245">
    <property type="entry name" value="Ser-Thr/Tyr_kinase_cat_dom"/>
</dbReference>
<evidence type="ECO:0000259" key="5">
    <source>
        <dbReference type="Pfam" id="PF07714"/>
    </source>
</evidence>
<proteinExistence type="predicted"/>
<dbReference type="GO" id="GO:0005524">
    <property type="term" value="F:ATP binding"/>
    <property type="evidence" value="ECO:0007669"/>
    <property type="project" value="UniProtKB-KW"/>
</dbReference>
<dbReference type="PANTHER" id="PTHR44329:SF288">
    <property type="entry name" value="MITOGEN-ACTIVATED PROTEIN KINASE KINASE KINASE 20"/>
    <property type="match status" value="1"/>
</dbReference>
<dbReference type="Gene3D" id="1.10.510.10">
    <property type="entry name" value="Transferase(Phosphotransferase) domain 1"/>
    <property type="match status" value="1"/>
</dbReference>
<sequence length="260" mass="30426">MNDLQFSIAVNQVFVLIVINKFQTSNESKYNQYVFQLLQYIEKLLDCVESTTEKVQTISIACEALNNDSKYEYLNTFKALRIEAQSITDPREGKSRGKLTERLEPKITNFKHCRKTCQETTRIKNPVEMYPWMAPEKIFGMLLWELAFQNIPYQRIHNQSIKDYVTNGSRETLDYDFGTSDILNGFIKIIKKAWDENPINRPNFQCILEDLENLREKYIKEGFIPNNDDSTSPEMISSKDYGNQLRSDDFKNPAIHHIIP</sequence>
<keyword evidence="1" id="KW-0808">Transferase</keyword>
<keyword evidence="2" id="KW-0547">Nucleotide-binding</keyword>
<evidence type="ECO:0000313" key="7">
    <source>
        <dbReference type="Proteomes" id="UP000789570"/>
    </source>
</evidence>
<dbReference type="Proteomes" id="UP000789570">
    <property type="component" value="Unassembled WGS sequence"/>
</dbReference>
<reference evidence="6" key="1">
    <citation type="submission" date="2021-06" db="EMBL/GenBank/DDBJ databases">
        <authorList>
            <person name="Kallberg Y."/>
            <person name="Tangrot J."/>
            <person name="Rosling A."/>
        </authorList>
    </citation>
    <scope>NUCLEOTIDE SEQUENCE</scope>
    <source>
        <strain evidence="6">UK204</strain>
    </source>
</reference>
<keyword evidence="3" id="KW-0418">Kinase</keyword>
<evidence type="ECO:0000256" key="1">
    <source>
        <dbReference type="ARBA" id="ARBA00022679"/>
    </source>
</evidence>
<keyword evidence="7" id="KW-1185">Reference proteome</keyword>
<dbReference type="Pfam" id="PF07714">
    <property type="entry name" value="PK_Tyr_Ser-Thr"/>
    <property type="match status" value="1"/>
</dbReference>
<dbReference type="PANTHER" id="PTHR44329">
    <property type="entry name" value="SERINE/THREONINE-PROTEIN KINASE TNNI3K-RELATED"/>
    <property type="match status" value="1"/>
</dbReference>
<evidence type="ECO:0000256" key="2">
    <source>
        <dbReference type="ARBA" id="ARBA00022741"/>
    </source>
</evidence>